<comment type="caution">
    <text evidence="1">The sequence shown here is derived from an EMBL/GenBank/DDBJ whole genome shotgun (WGS) entry which is preliminary data.</text>
</comment>
<dbReference type="EMBL" id="JAIWYP010000006">
    <property type="protein sequence ID" value="KAH3810905.1"/>
    <property type="molecule type" value="Genomic_DNA"/>
</dbReference>
<protein>
    <submittedName>
        <fullName evidence="1">Uncharacterized protein</fullName>
    </submittedName>
</protein>
<name>A0A9D4JJC3_DREPO</name>
<dbReference type="Proteomes" id="UP000828390">
    <property type="component" value="Unassembled WGS sequence"/>
</dbReference>
<dbReference type="EMBL" id="JAIWYP010000006">
    <property type="protein sequence ID" value="KAH3810903.1"/>
    <property type="molecule type" value="Genomic_DNA"/>
</dbReference>
<evidence type="ECO:0000313" key="4">
    <source>
        <dbReference type="Proteomes" id="UP000828390"/>
    </source>
</evidence>
<dbReference type="EMBL" id="JAIWYP010000006">
    <property type="protein sequence ID" value="KAH3810907.1"/>
    <property type="molecule type" value="Genomic_DNA"/>
</dbReference>
<reference evidence="1" key="1">
    <citation type="journal article" date="2019" name="bioRxiv">
        <title>The Genome of the Zebra Mussel, Dreissena polymorpha: A Resource for Invasive Species Research.</title>
        <authorList>
            <person name="McCartney M.A."/>
            <person name="Auch B."/>
            <person name="Kono T."/>
            <person name="Mallez S."/>
            <person name="Zhang Y."/>
            <person name="Obille A."/>
            <person name="Becker A."/>
            <person name="Abrahante J.E."/>
            <person name="Garbe J."/>
            <person name="Badalamenti J.P."/>
            <person name="Herman A."/>
            <person name="Mangelson H."/>
            <person name="Liachko I."/>
            <person name="Sullivan S."/>
            <person name="Sone E.D."/>
            <person name="Koren S."/>
            <person name="Silverstein K.A.T."/>
            <person name="Beckman K.B."/>
            <person name="Gohl D.M."/>
        </authorList>
    </citation>
    <scope>NUCLEOTIDE SEQUENCE</scope>
    <source>
        <strain evidence="1">Duluth1</strain>
        <tissue evidence="1">Whole animal</tissue>
    </source>
</reference>
<evidence type="ECO:0000313" key="1">
    <source>
        <dbReference type="EMBL" id="KAH3810903.1"/>
    </source>
</evidence>
<gene>
    <name evidence="1" type="ORF">DPMN_139302</name>
    <name evidence="2" type="ORF">DPMN_139304</name>
    <name evidence="3" type="ORF">DPMN_139306</name>
</gene>
<dbReference type="AlphaFoldDB" id="A0A9D4JJC3"/>
<evidence type="ECO:0000313" key="3">
    <source>
        <dbReference type="EMBL" id="KAH3810907.1"/>
    </source>
</evidence>
<organism evidence="1 4">
    <name type="scientific">Dreissena polymorpha</name>
    <name type="common">Zebra mussel</name>
    <name type="synonym">Mytilus polymorpha</name>
    <dbReference type="NCBI Taxonomy" id="45954"/>
    <lineage>
        <taxon>Eukaryota</taxon>
        <taxon>Metazoa</taxon>
        <taxon>Spiralia</taxon>
        <taxon>Lophotrochozoa</taxon>
        <taxon>Mollusca</taxon>
        <taxon>Bivalvia</taxon>
        <taxon>Autobranchia</taxon>
        <taxon>Heteroconchia</taxon>
        <taxon>Euheterodonta</taxon>
        <taxon>Imparidentia</taxon>
        <taxon>Neoheterodontei</taxon>
        <taxon>Myida</taxon>
        <taxon>Dreissenoidea</taxon>
        <taxon>Dreissenidae</taxon>
        <taxon>Dreissena</taxon>
    </lineage>
</organism>
<sequence>MFLIEGLAVYGEQVLICVCIFYISKESPLMHASVESLCSGIGGQIGEILHPTVVLG</sequence>
<reference evidence="1" key="2">
    <citation type="submission" date="2020-11" db="EMBL/GenBank/DDBJ databases">
        <authorList>
            <person name="McCartney M.A."/>
            <person name="Auch B."/>
            <person name="Kono T."/>
            <person name="Mallez S."/>
            <person name="Becker A."/>
            <person name="Gohl D.M."/>
            <person name="Silverstein K.A.T."/>
            <person name="Koren S."/>
            <person name="Bechman K.B."/>
            <person name="Herman A."/>
            <person name="Abrahante J.E."/>
            <person name="Garbe J."/>
        </authorList>
    </citation>
    <scope>NUCLEOTIDE SEQUENCE</scope>
    <source>
        <strain evidence="1">Duluth1</strain>
        <tissue evidence="1">Whole animal</tissue>
    </source>
</reference>
<proteinExistence type="predicted"/>
<keyword evidence="4" id="KW-1185">Reference proteome</keyword>
<evidence type="ECO:0000313" key="2">
    <source>
        <dbReference type="EMBL" id="KAH3810905.1"/>
    </source>
</evidence>
<accession>A0A9D4JJC3</accession>